<proteinExistence type="inferred from homology"/>
<dbReference type="PROSITE" id="PS00324">
    <property type="entry name" value="ASPARTOKINASE"/>
    <property type="match status" value="1"/>
</dbReference>
<keyword evidence="10" id="KW-1185">Reference proteome</keyword>
<gene>
    <name evidence="9" type="ORF">SAMN06264849_105128</name>
</gene>
<sequence>MTVQILKFGGTSLLDHQRRISAVSQVKKSLRAGFTPVVVVSAIGRRENPYSTDQLLSLLKNPSARNYTLLATCGEIISATLFSNMLEREQIDSICLTGGEAGIFTTRSVVNSSVLYVDSTETQQHIQNGYVPVIAGFQGRNVLGDITTLSRGGSDTTAAAIGLSLHADEIVLFTDVPGILTADPHIVREAKVVPRLSYEAARLLASKGAGVLHEESISWAFKAGIPMRITRFDCFDSSLGTWIGETVQQNGKDPFFRFSVTSQEYEEGYARITIVFEPRNRPVDMEELLKEILCRHRGISCTHYDGYVEIIVPTLQCDGVIFLLHNKLTVWQQAH</sequence>
<organism evidence="9 10">
    <name type="scientific">Melghirimyces algeriensis</name>
    <dbReference type="NCBI Taxonomy" id="910412"/>
    <lineage>
        <taxon>Bacteria</taxon>
        <taxon>Bacillati</taxon>
        <taxon>Bacillota</taxon>
        <taxon>Bacilli</taxon>
        <taxon>Bacillales</taxon>
        <taxon>Thermoactinomycetaceae</taxon>
        <taxon>Melghirimyces</taxon>
    </lineage>
</organism>
<protein>
    <recommendedName>
        <fullName evidence="2">aspartate kinase</fullName>
        <ecNumber evidence="2">2.7.2.4</ecNumber>
    </recommendedName>
</protein>
<dbReference type="AlphaFoldDB" id="A0A521D6Z8"/>
<keyword evidence="3" id="KW-0808">Transferase</keyword>
<dbReference type="Pfam" id="PF00696">
    <property type="entry name" value="AA_kinase"/>
    <property type="match status" value="1"/>
</dbReference>
<dbReference type="GO" id="GO:0005524">
    <property type="term" value="F:ATP binding"/>
    <property type="evidence" value="ECO:0007669"/>
    <property type="project" value="UniProtKB-KW"/>
</dbReference>
<dbReference type="InterPro" id="IPR001048">
    <property type="entry name" value="Asp/Glu/Uridylate_kinase"/>
</dbReference>
<dbReference type="InterPro" id="IPR018042">
    <property type="entry name" value="Aspartate_kinase_CS"/>
</dbReference>
<evidence type="ECO:0000256" key="3">
    <source>
        <dbReference type="ARBA" id="ARBA00022679"/>
    </source>
</evidence>
<keyword evidence="4" id="KW-0547">Nucleotide-binding</keyword>
<evidence type="ECO:0000256" key="2">
    <source>
        <dbReference type="ARBA" id="ARBA00013059"/>
    </source>
</evidence>
<evidence type="ECO:0000256" key="6">
    <source>
        <dbReference type="ARBA" id="ARBA00022840"/>
    </source>
</evidence>
<dbReference type="EC" id="2.7.2.4" evidence="2"/>
<dbReference type="Proteomes" id="UP000315636">
    <property type="component" value="Unassembled WGS sequence"/>
</dbReference>
<dbReference type="GO" id="GO:0005829">
    <property type="term" value="C:cytosol"/>
    <property type="evidence" value="ECO:0007669"/>
    <property type="project" value="TreeGrafter"/>
</dbReference>
<evidence type="ECO:0000313" key="9">
    <source>
        <dbReference type="EMBL" id="SMO66851.1"/>
    </source>
</evidence>
<comment type="similarity">
    <text evidence="1">Belongs to the aspartokinase family.</text>
</comment>
<evidence type="ECO:0000313" key="10">
    <source>
        <dbReference type="Proteomes" id="UP000315636"/>
    </source>
</evidence>
<evidence type="ECO:0000256" key="1">
    <source>
        <dbReference type="ARBA" id="ARBA00010122"/>
    </source>
</evidence>
<dbReference type="GO" id="GO:0004072">
    <property type="term" value="F:aspartate kinase activity"/>
    <property type="evidence" value="ECO:0007669"/>
    <property type="project" value="UniProtKB-EC"/>
</dbReference>
<name>A0A521D6Z8_9BACL</name>
<keyword evidence="5 9" id="KW-0418">Kinase</keyword>
<dbReference type="InterPro" id="IPR036393">
    <property type="entry name" value="AceGlu_kinase-like_sf"/>
</dbReference>
<accession>A0A521D6Z8</accession>
<feature type="domain" description="Aspartate/glutamate/uridylate kinase" evidence="8">
    <location>
        <begin position="4"/>
        <end position="230"/>
    </location>
</feature>
<evidence type="ECO:0000256" key="4">
    <source>
        <dbReference type="ARBA" id="ARBA00022741"/>
    </source>
</evidence>
<evidence type="ECO:0000256" key="5">
    <source>
        <dbReference type="ARBA" id="ARBA00022777"/>
    </source>
</evidence>
<dbReference type="PANTHER" id="PTHR21499">
    <property type="entry name" value="ASPARTATE KINASE"/>
    <property type="match status" value="1"/>
</dbReference>
<dbReference type="OrthoDB" id="9799110at2"/>
<dbReference type="PANTHER" id="PTHR21499:SF3">
    <property type="entry name" value="ASPARTOKINASE"/>
    <property type="match status" value="1"/>
</dbReference>
<dbReference type="Gene3D" id="3.40.1160.10">
    <property type="entry name" value="Acetylglutamate kinase-like"/>
    <property type="match status" value="1"/>
</dbReference>
<evidence type="ECO:0000259" key="8">
    <source>
        <dbReference type="Pfam" id="PF00696"/>
    </source>
</evidence>
<dbReference type="SUPFAM" id="SSF53633">
    <property type="entry name" value="Carbamate kinase-like"/>
    <property type="match status" value="1"/>
</dbReference>
<dbReference type="GO" id="GO:0009089">
    <property type="term" value="P:lysine biosynthetic process via diaminopimelate"/>
    <property type="evidence" value="ECO:0007669"/>
    <property type="project" value="TreeGrafter"/>
</dbReference>
<dbReference type="GO" id="GO:0009090">
    <property type="term" value="P:homoserine biosynthetic process"/>
    <property type="evidence" value="ECO:0007669"/>
    <property type="project" value="TreeGrafter"/>
</dbReference>
<dbReference type="RefSeq" id="WP_142505457.1">
    <property type="nucleotide sequence ID" value="NZ_FXTI01000005.1"/>
</dbReference>
<evidence type="ECO:0000256" key="7">
    <source>
        <dbReference type="ARBA" id="ARBA00047872"/>
    </source>
</evidence>
<reference evidence="9 10" key="1">
    <citation type="submission" date="2017-05" db="EMBL/GenBank/DDBJ databases">
        <authorList>
            <person name="Varghese N."/>
            <person name="Submissions S."/>
        </authorList>
    </citation>
    <scope>NUCLEOTIDE SEQUENCE [LARGE SCALE GENOMIC DNA]</scope>
    <source>
        <strain evidence="9 10">DSM 45474</strain>
    </source>
</reference>
<dbReference type="EMBL" id="FXTI01000005">
    <property type="protein sequence ID" value="SMO66851.1"/>
    <property type="molecule type" value="Genomic_DNA"/>
</dbReference>
<keyword evidence="6" id="KW-0067">ATP-binding</keyword>
<comment type="catalytic activity">
    <reaction evidence="7">
        <text>L-aspartate + ATP = 4-phospho-L-aspartate + ADP</text>
        <dbReference type="Rhea" id="RHEA:23776"/>
        <dbReference type="ChEBI" id="CHEBI:29991"/>
        <dbReference type="ChEBI" id="CHEBI:30616"/>
        <dbReference type="ChEBI" id="CHEBI:57535"/>
        <dbReference type="ChEBI" id="CHEBI:456216"/>
        <dbReference type="EC" id="2.7.2.4"/>
    </reaction>
</comment>